<feature type="compositionally biased region" description="Basic and acidic residues" evidence="1">
    <location>
        <begin position="59"/>
        <end position="89"/>
    </location>
</feature>
<keyword evidence="3" id="KW-1185">Reference proteome</keyword>
<evidence type="ECO:0000313" key="2">
    <source>
        <dbReference type="EMBL" id="CEH15621.1"/>
    </source>
</evidence>
<feature type="region of interest" description="Disordered" evidence="1">
    <location>
        <begin position="53"/>
        <end position="89"/>
    </location>
</feature>
<sequence length="179" mass="19655">MAALQDQSSASFASAFGRFCAIATSESACQAVYSITFLQSHFLRRVPSAERTANRIRRDRVSREGQGRPTDMHPRENTCTHEASRHIERRGSKGRKTLNGLQCVCTGRKQSKVRLGTQGLCARNQAASERAAFDADSEQQAAESRDEQGQSRGMYNVSRLSAQHSLAEVSKCAVCTVDV</sequence>
<feature type="region of interest" description="Disordered" evidence="1">
    <location>
        <begin position="131"/>
        <end position="152"/>
    </location>
</feature>
<dbReference type="Proteomes" id="UP000054845">
    <property type="component" value="Unassembled WGS sequence"/>
</dbReference>
<evidence type="ECO:0000256" key="1">
    <source>
        <dbReference type="SAM" id="MobiDB-lite"/>
    </source>
</evidence>
<evidence type="ECO:0000313" key="3">
    <source>
        <dbReference type="Proteomes" id="UP000054845"/>
    </source>
</evidence>
<reference evidence="2 3" key="1">
    <citation type="submission" date="2014-09" db="EMBL/GenBank/DDBJ databases">
        <authorList>
            <person name="Magalhaes I.L.F."/>
            <person name="Oliveira U."/>
            <person name="Santos F.R."/>
            <person name="Vidigal T.H.D.A."/>
            <person name="Brescovit A.D."/>
            <person name="Santos A.J."/>
        </authorList>
    </citation>
    <scope>NUCLEOTIDE SEQUENCE [LARGE SCALE GENOMIC DNA]</scope>
</reference>
<accession>A0A0P1BIE4</accession>
<protein>
    <submittedName>
        <fullName evidence="2">Uncharacterized protein</fullName>
    </submittedName>
</protein>
<dbReference type="EMBL" id="CCYA01000267">
    <property type="protein sequence ID" value="CEH15621.1"/>
    <property type="molecule type" value="Genomic_DNA"/>
</dbReference>
<organism evidence="2 3">
    <name type="scientific">Ceraceosorus bombacis</name>
    <dbReference type="NCBI Taxonomy" id="401625"/>
    <lineage>
        <taxon>Eukaryota</taxon>
        <taxon>Fungi</taxon>
        <taxon>Dikarya</taxon>
        <taxon>Basidiomycota</taxon>
        <taxon>Ustilaginomycotina</taxon>
        <taxon>Exobasidiomycetes</taxon>
        <taxon>Ceraceosorales</taxon>
        <taxon>Ceraceosoraceae</taxon>
        <taxon>Ceraceosorus</taxon>
    </lineage>
</organism>
<name>A0A0P1BIE4_9BASI</name>
<proteinExistence type="predicted"/>
<dbReference type="AlphaFoldDB" id="A0A0P1BIE4"/>